<proteinExistence type="predicted"/>
<dbReference type="Proteomes" id="UP001229346">
    <property type="component" value="Unassembled WGS sequence"/>
</dbReference>
<feature type="domain" description="BIG2" evidence="2">
    <location>
        <begin position="50"/>
        <end position="132"/>
    </location>
</feature>
<dbReference type="SUPFAM" id="SSF49373">
    <property type="entry name" value="Invasin/intimin cell-adhesion fragments"/>
    <property type="match status" value="6"/>
</dbReference>
<feature type="signal peptide" evidence="1">
    <location>
        <begin position="1"/>
        <end position="37"/>
    </location>
</feature>
<evidence type="ECO:0000313" key="3">
    <source>
        <dbReference type="EMBL" id="MDQ0113630.1"/>
    </source>
</evidence>
<keyword evidence="4" id="KW-1185">Reference proteome</keyword>
<feature type="domain" description="BIG2" evidence="2">
    <location>
        <begin position="655"/>
        <end position="735"/>
    </location>
</feature>
<evidence type="ECO:0000313" key="4">
    <source>
        <dbReference type="Proteomes" id="UP001229346"/>
    </source>
</evidence>
<evidence type="ECO:0000256" key="1">
    <source>
        <dbReference type="SAM" id="SignalP"/>
    </source>
</evidence>
<sequence length="737" mass="77457">MNLRLDWNLSFMQARKWLAAALALMLITTSMTGIAYAAEDTVTGIEFDYDAEDFNSSTNALDLKIESDKINVTLFASVSGSTTKKNVTSSATWKSSSASIVKVESGVLTGLGKGTATITATYSGYTVSIKATSDYVYDEVKLKDSNGSDGIDIPATQSIELGQSLEYTVYGIKGNDKGIDISTEAIWSTSNAAVATVVDGTVTLVGTGSTTITAKFKGKSDSVVLTVSSPYKSIELNRTGLLELEIGTDDMKLTATVTEKDTLKAIPVTNEAKWTSSSTAIATVDKGSITPVGAGKATITVSYLGVTTSIEVVVRTAYQSIKLTPEKEHHMFLQDDLSIKAEVLDNKNEPDEVTNEATWTSSNILAATVTNGNVTPKGVGTTKITASYKGVSRSIDVTVYTSINAAKAETTEIDGFASESGELPKVTATIFDGTQTDVSKLVQWTSSDEKVATVKDGKWTAVAIGEAVLTGKVQGLTVEAKLTVHVKPLKLIASTKEMSVILGKETALPSVTVINQDGEEEDVTGSVKWKTTSDNIVLKAESVKGLEVSTVTLTGTYLNKSVTIKVRIEEEIVKLVVEPTSLALNPGRSKSIKVTGYYKDGTKISLGSKMNWDVNPDTLASVNGSSVKAIAVGSGKVSGSYQGKTVEIALVVTPKLKSLSVSSKTVSLSPSASFAVTLTANYTTGSPVNATDNAIWTSSKPNVATVADGKITAVSKGTSTIKASFGGKSITVRVSVK</sequence>
<feature type="domain" description="BIG2" evidence="2">
    <location>
        <begin position="147"/>
        <end position="226"/>
    </location>
</feature>
<gene>
    <name evidence="3" type="ORF">J2T15_003071</name>
</gene>
<dbReference type="InterPro" id="IPR003343">
    <property type="entry name" value="Big_2"/>
</dbReference>
<dbReference type="InterPro" id="IPR008964">
    <property type="entry name" value="Invasin/intimin_cell_adhesion"/>
</dbReference>
<name>A0ABT9U1X8_PAEHA</name>
<feature type="domain" description="BIG2" evidence="2">
    <location>
        <begin position="230"/>
        <end position="313"/>
    </location>
</feature>
<evidence type="ECO:0000259" key="2">
    <source>
        <dbReference type="SMART" id="SM00635"/>
    </source>
</evidence>
<reference evidence="3 4" key="1">
    <citation type="submission" date="2023-07" db="EMBL/GenBank/DDBJ databases">
        <title>Sorghum-associated microbial communities from plants grown in Nebraska, USA.</title>
        <authorList>
            <person name="Schachtman D."/>
        </authorList>
    </citation>
    <scope>NUCLEOTIDE SEQUENCE [LARGE SCALE GENOMIC DNA]</scope>
    <source>
        <strain evidence="3 4">CC482</strain>
    </source>
</reference>
<feature type="domain" description="BIG2" evidence="2">
    <location>
        <begin position="571"/>
        <end position="651"/>
    </location>
</feature>
<dbReference type="SMART" id="SM00635">
    <property type="entry name" value="BID_2"/>
    <property type="match status" value="8"/>
</dbReference>
<protein>
    <submittedName>
        <fullName evidence="3">Uncharacterized protein YjdB</fullName>
    </submittedName>
</protein>
<dbReference type="EMBL" id="JAUSSU010000005">
    <property type="protein sequence ID" value="MDQ0113630.1"/>
    <property type="molecule type" value="Genomic_DNA"/>
</dbReference>
<dbReference type="RefSeq" id="WP_307204841.1">
    <property type="nucleotide sequence ID" value="NZ_JAUSSU010000005.1"/>
</dbReference>
<dbReference type="Gene3D" id="2.60.40.1080">
    <property type="match status" value="7"/>
</dbReference>
<feature type="domain" description="BIG2" evidence="2">
    <location>
        <begin position="407"/>
        <end position="483"/>
    </location>
</feature>
<accession>A0ABT9U1X8</accession>
<organism evidence="3 4">
    <name type="scientific">Paenibacillus harenae</name>
    <dbReference type="NCBI Taxonomy" id="306543"/>
    <lineage>
        <taxon>Bacteria</taxon>
        <taxon>Bacillati</taxon>
        <taxon>Bacillota</taxon>
        <taxon>Bacilli</taxon>
        <taxon>Bacillales</taxon>
        <taxon>Paenibacillaceae</taxon>
        <taxon>Paenibacillus</taxon>
    </lineage>
</organism>
<keyword evidence="1" id="KW-0732">Signal</keyword>
<feature type="chain" id="PRO_5045527672" evidence="1">
    <location>
        <begin position="38"/>
        <end position="737"/>
    </location>
</feature>
<comment type="caution">
    <text evidence="3">The sequence shown here is derived from an EMBL/GenBank/DDBJ whole genome shotgun (WGS) entry which is preliminary data.</text>
</comment>
<feature type="domain" description="BIG2" evidence="2">
    <location>
        <begin position="317"/>
        <end position="398"/>
    </location>
</feature>
<feature type="domain" description="BIG2" evidence="2">
    <location>
        <begin position="485"/>
        <end position="567"/>
    </location>
</feature>